<dbReference type="InterPro" id="IPR033927">
    <property type="entry name" value="WASPfam_EVH1"/>
</dbReference>
<dbReference type="GO" id="GO:0045010">
    <property type="term" value="P:actin nucleation"/>
    <property type="evidence" value="ECO:0007669"/>
    <property type="project" value="UniProtKB-ARBA"/>
</dbReference>
<feature type="compositionally biased region" description="Pro residues" evidence="2">
    <location>
        <begin position="476"/>
        <end position="485"/>
    </location>
</feature>
<feature type="compositionally biased region" description="Polar residues" evidence="2">
    <location>
        <begin position="176"/>
        <end position="190"/>
    </location>
</feature>
<feature type="region of interest" description="Disordered" evidence="2">
    <location>
        <begin position="671"/>
        <end position="696"/>
    </location>
</feature>
<dbReference type="GO" id="GO:0030479">
    <property type="term" value="C:actin cortical patch"/>
    <property type="evidence" value="ECO:0007669"/>
    <property type="project" value="UniProtKB-ARBA"/>
</dbReference>
<feature type="compositionally biased region" description="Polar residues" evidence="2">
    <location>
        <begin position="448"/>
        <end position="465"/>
    </location>
</feature>
<feature type="compositionally biased region" description="Basic and acidic residues" evidence="2">
    <location>
        <begin position="291"/>
        <end position="301"/>
    </location>
</feature>
<feature type="region of interest" description="Disordered" evidence="2">
    <location>
        <begin position="712"/>
        <end position="732"/>
    </location>
</feature>
<feature type="compositionally biased region" description="Pro residues" evidence="2">
    <location>
        <begin position="590"/>
        <end position="599"/>
    </location>
</feature>
<dbReference type="InterPro" id="IPR003124">
    <property type="entry name" value="WH2_dom"/>
</dbReference>
<dbReference type="EMBL" id="CAJHIT010000006">
    <property type="protein sequence ID" value="CAD6502744.1"/>
    <property type="molecule type" value="Genomic_DNA"/>
</dbReference>
<dbReference type="InterPro" id="IPR000697">
    <property type="entry name" value="WH1/EVH1_dom"/>
</dbReference>
<dbReference type="GO" id="GO:0003779">
    <property type="term" value="F:actin binding"/>
    <property type="evidence" value="ECO:0007669"/>
    <property type="project" value="InterPro"/>
</dbReference>
<feature type="region of interest" description="Disordered" evidence="2">
    <location>
        <begin position="241"/>
        <end position="326"/>
    </location>
</feature>
<feature type="compositionally biased region" description="Polar residues" evidence="2">
    <location>
        <begin position="431"/>
        <end position="440"/>
    </location>
</feature>
<proteinExistence type="predicted"/>
<protein>
    <submittedName>
        <fullName evidence="5">BgTH12-05334</fullName>
    </submittedName>
</protein>
<evidence type="ECO:0000256" key="2">
    <source>
        <dbReference type="SAM" id="MobiDB-lite"/>
    </source>
</evidence>
<feature type="domain" description="WH1" evidence="3">
    <location>
        <begin position="17"/>
        <end position="127"/>
    </location>
</feature>
<accession>A0A9W4D253</accession>
<dbReference type="AlphaFoldDB" id="A0A9W4D253"/>
<dbReference type="SMART" id="SM00461">
    <property type="entry name" value="WH1"/>
    <property type="match status" value="1"/>
</dbReference>
<feature type="region of interest" description="Disordered" evidence="2">
    <location>
        <begin position="416"/>
        <end position="647"/>
    </location>
</feature>
<feature type="compositionally biased region" description="Polar residues" evidence="2">
    <location>
        <begin position="518"/>
        <end position="528"/>
    </location>
</feature>
<sequence length="732" mass="78133">MPSVLSDEDKETVKRQVPKASNKIQAVAIAKLYIAYPNRSKWTYTGLQGAVVLANDLVGNAYWLKLVDTSNLGVIWDQEIYDSWSYNQDRTFFHSFELEECLAGLSFVDEKEAKTFLKKMNDREKNASKATKANPFGGATQQSLGGSFRHGLLGGFFGGHKNTPAPSVQPTPPESPSHTQSPIQNNPTSVEDTKVTRSEFAALDSIDPNWRETWGEDLKQMGITDDLIRDQQDFIAEYIKSQQATQENSTPRKDESQKSRSLPPPPPPVHDSPSRRGRVPPAPPPARRSATKVEPHREPTPPRDLSPVGVSHSRYAAPPPLPDAGKFTCLNNNSSLRKQAPSLPVPRPPKTLLVERESKDHASKFGVPPPFTGERNNGVLPTRNRTVYMTQGHEKLPIETQAYDNHALTLDQFSSERVIPPPLPPKIMNAPSPSVTSIIPNSRRENNSKTQPQQLTPASAPQTIVQPPILKSTRPSIPPPPPPAMSRPGGPKASLHLTEPPKRDGFSAPLPPPQPPLNSTSNVASYSTPPAPPPPPPPATSGLTLASTPPAPPPPPPPATSGLTLASTPPAPPPPPPPATSGLTLASTSPAPPPPPPPATSGLTLASIPPAPPPPPAPPIPVIQPIPNRDSGYASGTSTLTKPSADRTDLLAGIQKAGGIGALKKVDRSKIRDRSDAMVPGTTESGIDNSKLAESGSDTGLAGVLAAALNKRKKKVSASGKSHLNNIESYKY</sequence>
<feature type="region of interest" description="Disordered" evidence="2">
    <location>
        <begin position="357"/>
        <end position="380"/>
    </location>
</feature>
<dbReference type="PROSITE" id="PS50229">
    <property type="entry name" value="WH1"/>
    <property type="match status" value="1"/>
</dbReference>
<reference evidence="5" key="1">
    <citation type="submission" date="2020-10" db="EMBL/GenBank/DDBJ databases">
        <authorList>
            <person name="Muller C M."/>
        </authorList>
    </citation>
    <scope>NUCLEOTIDE SEQUENCE</scope>
    <source>
        <strain evidence="5">THUN-12</strain>
    </source>
</reference>
<organism evidence="5 6">
    <name type="scientific">Blumeria graminis f. sp. triticale</name>
    <dbReference type="NCBI Taxonomy" id="1689686"/>
    <lineage>
        <taxon>Eukaryota</taxon>
        <taxon>Fungi</taxon>
        <taxon>Dikarya</taxon>
        <taxon>Ascomycota</taxon>
        <taxon>Pezizomycotina</taxon>
        <taxon>Leotiomycetes</taxon>
        <taxon>Erysiphales</taxon>
        <taxon>Erysiphaceae</taxon>
        <taxon>Blumeria</taxon>
    </lineage>
</organism>
<dbReference type="PROSITE" id="PS51082">
    <property type="entry name" value="WH2"/>
    <property type="match status" value="1"/>
</dbReference>
<feature type="compositionally biased region" description="Pro residues" evidence="2">
    <location>
        <begin position="569"/>
        <end position="579"/>
    </location>
</feature>
<feature type="compositionally biased region" description="Pro residues" evidence="2">
    <location>
        <begin position="529"/>
        <end position="539"/>
    </location>
</feature>
<keyword evidence="1" id="KW-0597">Phosphoprotein</keyword>
<dbReference type="GO" id="GO:0071933">
    <property type="term" value="F:Arp2/3 complex binding"/>
    <property type="evidence" value="ECO:0007669"/>
    <property type="project" value="UniProtKB-ARBA"/>
</dbReference>
<dbReference type="FunFam" id="2.30.29.30:FF:000281">
    <property type="entry name" value="Actin associated protein"/>
    <property type="match status" value="1"/>
</dbReference>
<dbReference type="Pfam" id="PF00568">
    <property type="entry name" value="WH1"/>
    <property type="match status" value="1"/>
</dbReference>
<evidence type="ECO:0000313" key="5">
    <source>
        <dbReference type="EMBL" id="CAD6502744.1"/>
    </source>
</evidence>
<feature type="compositionally biased region" description="Polar residues" evidence="2">
    <location>
        <begin position="719"/>
        <end position="732"/>
    </location>
</feature>
<feature type="compositionally biased region" description="Pro residues" evidence="2">
    <location>
        <begin position="549"/>
        <end position="559"/>
    </location>
</feature>
<evidence type="ECO:0000259" key="4">
    <source>
        <dbReference type="PROSITE" id="PS51082"/>
    </source>
</evidence>
<feature type="region of interest" description="Disordered" evidence="2">
    <location>
        <begin position="159"/>
        <end position="191"/>
    </location>
</feature>
<feature type="compositionally biased region" description="Pro residues" evidence="2">
    <location>
        <begin position="609"/>
        <end position="624"/>
    </location>
</feature>
<evidence type="ECO:0000313" key="6">
    <source>
        <dbReference type="Proteomes" id="UP000683417"/>
    </source>
</evidence>
<evidence type="ECO:0000259" key="3">
    <source>
        <dbReference type="PROSITE" id="PS50229"/>
    </source>
</evidence>
<feature type="compositionally biased region" description="Low complexity" evidence="2">
    <location>
        <begin position="580"/>
        <end position="589"/>
    </location>
</feature>
<comment type="caution">
    <text evidence="5">The sequence shown here is derived from an EMBL/GenBank/DDBJ whole genome shotgun (WGS) entry which is preliminary data.</text>
</comment>
<gene>
    <name evidence="5" type="ORF">BGTH12_LOCUS4102</name>
</gene>
<feature type="domain" description="WH2" evidence="4">
    <location>
        <begin position="646"/>
        <end position="666"/>
    </location>
</feature>
<dbReference type="CDD" id="cd01205">
    <property type="entry name" value="EVH1_WASP-like"/>
    <property type="match status" value="1"/>
</dbReference>
<name>A0A9W4D253_BLUGR</name>
<dbReference type="Proteomes" id="UP000683417">
    <property type="component" value="Unassembled WGS sequence"/>
</dbReference>
<evidence type="ECO:0000256" key="1">
    <source>
        <dbReference type="ARBA" id="ARBA00022553"/>
    </source>
</evidence>